<feature type="transmembrane region" description="Helical" evidence="1">
    <location>
        <begin position="210"/>
        <end position="231"/>
    </location>
</feature>
<evidence type="ECO:0000313" key="2">
    <source>
        <dbReference type="EMBL" id="GAA4382582.1"/>
    </source>
</evidence>
<evidence type="ECO:0000313" key="3">
    <source>
        <dbReference type="Proteomes" id="UP001500642"/>
    </source>
</evidence>
<dbReference type="EMBL" id="BAABGL010000002">
    <property type="protein sequence ID" value="GAA4382582.1"/>
    <property type="molecule type" value="Genomic_DNA"/>
</dbReference>
<feature type="transmembrane region" description="Helical" evidence="1">
    <location>
        <begin position="119"/>
        <end position="141"/>
    </location>
</feature>
<keyword evidence="3" id="KW-1185">Reference proteome</keyword>
<feature type="transmembrane region" description="Helical" evidence="1">
    <location>
        <begin position="21"/>
        <end position="41"/>
    </location>
</feature>
<name>A0ABP8J083_9MICO</name>
<gene>
    <name evidence="2" type="ORF">GCM10023167_01190</name>
</gene>
<proteinExistence type="predicted"/>
<comment type="caution">
    <text evidence="2">The sequence shown here is derived from an EMBL/GenBank/DDBJ whole genome shotgun (WGS) entry which is preliminary data.</text>
</comment>
<keyword evidence="1" id="KW-1133">Transmembrane helix</keyword>
<sequence length="237" mass="24313">MEPLDILDRALTPTGLPDSPQLLVGTALALALLLVVPGAVWRLTGIVVTIVHELGHGCAGLLTGRRAVAIRLSPDHSGLTTSHGRAASVPWTTFWGYPAPALLGAALVMSGLAGRGATALLVCAAVLAVSLVFMRGILAWLAVPLTAAVLLGLLGFAPDPWLTSAAVGLGVFLVCGAVRALANLTRLHARGRTHGSDAAILARETRVPGAVWLTLMWLVVLACAAGSGWMLRVAVGV</sequence>
<keyword evidence="1" id="KW-0472">Membrane</keyword>
<dbReference type="RefSeq" id="WP_345029056.1">
    <property type="nucleotide sequence ID" value="NZ_BAABGL010000002.1"/>
</dbReference>
<organism evidence="2 3">
    <name type="scientific">Brevibacterium pityocampae</name>
    <dbReference type="NCBI Taxonomy" id="506594"/>
    <lineage>
        <taxon>Bacteria</taxon>
        <taxon>Bacillati</taxon>
        <taxon>Actinomycetota</taxon>
        <taxon>Actinomycetes</taxon>
        <taxon>Micrococcales</taxon>
        <taxon>Brevibacteriaceae</taxon>
        <taxon>Brevibacterium</taxon>
    </lineage>
</organism>
<dbReference type="Pfam" id="PF13398">
    <property type="entry name" value="Peptidase_M50B"/>
    <property type="match status" value="1"/>
</dbReference>
<protein>
    <submittedName>
        <fullName evidence="2">M50 family metallopeptidase</fullName>
    </submittedName>
</protein>
<dbReference type="InterPro" id="IPR049500">
    <property type="entry name" value="Peptidase_M50B-like"/>
</dbReference>
<feature type="transmembrane region" description="Helical" evidence="1">
    <location>
        <begin position="161"/>
        <end position="182"/>
    </location>
</feature>
<evidence type="ECO:0000256" key="1">
    <source>
        <dbReference type="SAM" id="Phobius"/>
    </source>
</evidence>
<reference evidence="3" key="1">
    <citation type="journal article" date="2019" name="Int. J. Syst. Evol. Microbiol.">
        <title>The Global Catalogue of Microorganisms (GCM) 10K type strain sequencing project: providing services to taxonomists for standard genome sequencing and annotation.</title>
        <authorList>
            <consortium name="The Broad Institute Genomics Platform"/>
            <consortium name="The Broad Institute Genome Sequencing Center for Infectious Disease"/>
            <person name="Wu L."/>
            <person name="Ma J."/>
        </authorList>
    </citation>
    <scope>NUCLEOTIDE SEQUENCE [LARGE SCALE GENOMIC DNA]</scope>
    <source>
        <strain evidence="3">JCM 17808</strain>
    </source>
</reference>
<dbReference type="Proteomes" id="UP001500642">
    <property type="component" value="Unassembled WGS sequence"/>
</dbReference>
<keyword evidence="1" id="KW-0812">Transmembrane</keyword>
<accession>A0ABP8J083</accession>